<gene>
    <name evidence="2" type="ORF">QBC37DRAFT_205184</name>
</gene>
<dbReference type="EMBL" id="MU858139">
    <property type="protein sequence ID" value="KAK4211871.1"/>
    <property type="molecule type" value="Genomic_DNA"/>
</dbReference>
<accession>A0AAN6Y447</accession>
<name>A0AAN6Y447_9PEZI</name>
<keyword evidence="1" id="KW-0732">Signal</keyword>
<dbReference type="AlphaFoldDB" id="A0AAN6Y447"/>
<evidence type="ECO:0000313" key="3">
    <source>
        <dbReference type="Proteomes" id="UP001301769"/>
    </source>
</evidence>
<proteinExistence type="predicted"/>
<organism evidence="2 3">
    <name type="scientific">Rhypophila decipiens</name>
    <dbReference type="NCBI Taxonomy" id="261697"/>
    <lineage>
        <taxon>Eukaryota</taxon>
        <taxon>Fungi</taxon>
        <taxon>Dikarya</taxon>
        <taxon>Ascomycota</taxon>
        <taxon>Pezizomycotina</taxon>
        <taxon>Sordariomycetes</taxon>
        <taxon>Sordariomycetidae</taxon>
        <taxon>Sordariales</taxon>
        <taxon>Naviculisporaceae</taxon>
        <taxon>Rhypophila</taxon>
    </lineage>
</organism>
<evidence type="ECO:0000313" key="2">
    <source>
        <dbReference type="EMBL" id="KAK4211871.1"/>
    </source>
</evidence>
<evidence type="ECO:0008006" key="4">
    <source>
        <dbReference type="Google" id="ProtNLM"/>
    </source>
</evidence>
<reference evidence="2" key="2">
    <citation type="submission" date="2023-05" db="EMBL/GenBank/DDBJ databases">
        <authorList>
            <consortium name="Lawrence Berkeley National Laboratory"/>
            <person name="Steindorff A."/>
            <person name="Hensen N."/>
            <person name="Bonometti L."/>
            <person name="Westerberg I."/>
            <person name="Brannstrom I.O."/>
            <person name="Guillou S."/>
            <person name="Cros-Aarteil S."/>
            <person name="Calhoun S."/>
            <person name="Haridas S."/>
            <person name="Kuo A."/>
            <person name="Mondo S."/>
            <person name="Pangilinan J."/>
            <person name="Riley R."/>
            <person name="Labutti K."/>
            <person name="Andreopoulos B."/>
            <person name="Lipzen A."/>
            <person name="Chen C."/>
            <person name="Yanf M."/>
            <person name="Daum C."/>
            <person name="Ng V."/>
            <person name="Clum A."/>
            <person name="Ohm R."/>
            <person name="Martin F."/>
            <person name="Silar P."/>
            <person name="Natvig D."/>
            <person name="Lalanne C."/>
            <person name="Gautier V."/>
            <person name="Ament-Velasquez S.L."/>
            <person name="Kruys A."/>
            <person name="Hutchinson M.I."/>
            <person name="Powell A.J."/>
            <person name="Barry K."/>
            <person name="Miller A.N."/>
            <person name="Grigoriev I.V."/>
            <person name="Debuchy R."/>
            <person name="Gladieux P."/>
            <person name="Thoren M.H."/>
            <person name="Johannesson H."/>
        </authorList>
    </citation>
    <scope>NUCLEOTIDE SEQUENCE</scope>
    <source>
        <strain evidence="2">PSN293</strain>
    </source>
</reference>
<keyword evidence="3" id="KW-1185">Reference proteome</keyword>
<reference evidence="2" key="1">
    <citation type="journal article" date="2023" name="Mol. Phylogenet. Evol.">
        <title>Genome-scale phylogeny and comparative genomics of the fungal order Sordariales.</title>
        <authorList>
            <person name="Hensen N."/>
            <person name="Bonometti L."/>
            <person name="Westerberg I."/>
            <person name="Brannstrom I.O."/>
            <person name="Guillou S."/>
            <person name="Cros-Aarteil S."/>
            <person name="Calhoun S."/>
            <person name="Haridas S."/>
            <person name="Kuo A."/>
            <person name="Mondo S."/>
            <person name="Pangilinan J."/>
            <person name="Riley R."/>
            <person name="LaButti K."/>
            <person name="Andreopoulos B."/>
            <person name="Lipzen A."/>
            <person name="Chen C."/>
            <person name="Yan M."/>
            <person name="Daum C."/>
            <person name="Ng V."/>
            <person name="Clum A."/>
            <person name="Steindorff A."/>
            <person name="Ohm R.A."/>
            <person name="Martin F."/>
            <person name="Silar P."/>
            <person name="Natvig D.O."/>
            <person name="Lalanne C."/>
            <person name="Gautier V."/>
            <person name="Ament-Velasquez S.L."/>
            <person name="Kruys A."/>
            <person name="Hutchinson M.I."/>
            <person name="Powell A.J."/>
            <person name="Barry K."/>
            <person name="Miller A.N."/>
            <person name="Grigoriev I.V."/>
            <person name="Debuchy R."/>
            <person name="Gladieux P."/>
            <person name="Hiltunen Thoren M."/>
            <person name="Johannesson H."/>
        </authorList>
    </citation>
    <scope>NUCLEOTIDE SEQUENCE</scope>
    <source>
        <strain evidence="2">PSN293</strain>
    </source>
</reference>
<feature type="signal peptide" evidence="1">
    <location>
        <begin position="1"/>
        <end position="20"/>
    </location>
</feature>
<feature type="chain" id="PRO_5042826644" description="Secreted protein" evidence="1">
    <location>
        <begin position="21"/>
        <end position="104"/>
    </location>
</feature>
<comment type="caution">
    <text evidence="2">The sequence shown here is derived from an EMBL/GenBank/DDBJ whole genome shotgun (WGS) entry which is preliminary data.</text>
</comment>
<sequence>MIHVNFSVVVVVVLVKLSIASSLKQVLAAGSNTTCLLHARSFPSIRSQRQHSECTHFMNSLAFVSEHRCIDVRPSLSPHDGKITSVDLNRVDGFLLPSAVAIRG</sequence>
<dbReference type="Proteomes" id="UP001301769">
    <property type="component" value="Unassembled WGS sequence"/>
</dbReference>
<evidence type="ECO:0000256" key="1">
    <source>
        <dbReference type="SAM" id="SignalP"/>
    </source>
</evidence>
<protein>
    <recommendedName>
        <fullName evidence="4">Secreted protein</fullName>
    </recommendedName>
</protein>